<evidence type="ECO:0000256" key="1">
    <source>
        <dbReference type="ARBA" id="ARBA00004418"/>
    </source>
</evidence>
<reference evidence="5" key="1">
    <citation type="submission" date="2021-01" db="EMBL/GenBank/DDBJ databases">
        <title>Whole genome shotgun sequence of Virgisporangium ochraceum NBRC 16418.</title>
        <authorList>
            <person name="Komaki H."/>
            <person name="Tamura T."/>
        </authorList>
    </citation>
    <scope>NUCLEOTIDE SEQUENCE</scope>
    <source>
        <strain evidence="5">NBRC 16418</strain>
    </source>
</reference>
<comment type="subcellular location">
    <subcellularLocation>
        <location evidence="1">Periplasm</location>
    </subcellularLocation>
</comment>
<dbReference type="GO" id="GO:0042597">
    <property type="term" value="C:periplasmic space"/>
    <property type="evidence" value="ECO:0007669"/>
    <property type="project" value="UniProtKB-SubCell"/>
</dbReference>
<evidence type="ECO:0000313" key="6">
    <source>
        <dbReference type="Proteomes" id="UP000635606"/>
    </source>
</evidence>
<keyword evidence="3" id="KW-0732">Signal</keyword>
<evidence type="ECO:0000259" key="4">
    <source>
        <dbReference type="Pfam" id="PF09084"/>
    </source>
</evidence>
<organism evidence="5 6">
    <name type="scientific">Virgisporangium ochraceum</name>
    <dbReference type="NCBI Taxonomy" id="65505"/>
    <lineage>
        <taxon>Bacteria</taxon>
        <taxon>Bacillati</taxon>
        <taxon>Actinomycetota</taxon>
        <taxon>Actinomycetes</taxon>
        <taxon>Micromonosporales</taxon>
        <taxon>Micromonosporaceae</taxon>
        <taxon>Virgisporangium</taxon>
    </lineage>
</organism>
<keyword evidence="6" id="KW-1185">Reference proteome</keyword>
<comment type="similarity">
    <text evidence="2">Belongs to the bacterial solute-binding protein SsuA/TauA family.</text>
</comment>
<comment type="caution">
    <text evidence="5">The sequence shown here is derived from an EMBL/GenBank/DDBJ whole genome shotgun (WGS) entry which is preliminary data.</text>
</comment>
<evidence type="ECO:0000313" key="5">
    <source>
        <dbReference type="EMBL" id="GIJ72352.1"/>
    </source>
</evidence>
<name>A0A8J4A0L0_9ACTN</name>
<dbReference type="Gene3D" id="3.40.190.10">
    <property type="entry name" value="Periplasmic binding protein-like II"/>
    <property type="match status" value="2"/>
</dbReference>
<dbReference type="Proteomes" id="UP000635606">
    <property type="component" value="Unassembled WGS sequence"/>
</dbReference>
<accession>A0A8J4A0L0</accession>
<protein>
    <submittedName>
        <fullName evidence="5">Nitrate ABC transporter substrate-binding protein</fullName>
    </submittedName>
</protein>
<dbReference type="AlphaFoldDB" id="A0A8J4A0L0"/>
<dbReference type="RefSeq" id="WP_239160728.1">
    <property type="nucleotide sequence ID" value="NZ_BOPH01000098.1"/>
</dbReference>
<evidence type="ECO:0000256" key="2">
    <source>
        <dbReference type="ARBA" id="ARBA00010742"/>
    </source>
</evidence>
<dbReference type="Pfam" id="PF09084">
    <property type="entry name" value="NMT1"/>
    <property type="match status" value="1"/>
</dbReference>
<evidence type="ECO:0000256" key="3">
    <source>
        <dbReference type="ARBA" id="ARBA00022729"/>
    </source>
</evidence>
<feature type="domain" description="SsuA/THI5-like" evidence="4">
    <location>
        <begin position="40"/>
        <end position="254"/>
    </location>
</feature>
<proteinExistence type="inferred from homology"/>
<dbReference type="InterPro" id="IPR015168">
    <property type="entry name" value="SsuA/THI5"/>
</dbReference>
<dbReference type="SUPFAM" id="SSF53850">
    <property type="entry name" value="Periplasmic binding protein-like II"/>
    <property type="match status" value="1"/>
</dbReference>
<dbReference type="PANTHER" id="PTHR30024:SF47">
    <property type="entry name" value="TAURINE-BINDING PERIPLASMIC PROTEIN"/>
    <property type="match status" value="1"/>
</dbReference>
<gene>
    <name evidence="5" type="ORF">Voc01_072690</name>
</gene>
<sequence>MFAALLLAVATAACGDDSTDSPTGPGETEKVTAGVIAILDVAPIYLGKEKGFFSKRGIDLTLETAQGGSQIAPNVLSGKYQFGFSNVVSLLLAKSQNAPLKVVANGVNSTGNPQADFGGIVVKDPAITSPKQLEGKKVATNALKNIVDTSVKDIVKQDGGDPNKVSFVELAFPDMAAQLDAGNVQGIFVVEPFLSSAKAKGWKTVGAYADVDPNLCVALYFTSLETQQAKPDLVKRFTEAMNESLSYANSNPDEVRRILGTYTQITEEVRKALTLPKWPTDIDTDAVNKLADLSVEYGLLKSKPDVNSLLP</sequence>
<dbReference type="PANTHER" id="PTHR30024">
    <property type="entry name" value="ALIPHATIC SULFONATES-BINDING PROTEIN-RELATED"/>
    <property type="match status" value="1"/>
</dbReference>
<dbReference type="EMBL" id="BOPH01000098">
    <property type="protein sequence ID" value="GIJ72352.1"/>
    <property type="molecule type" value="Genomic_DNA"/>
</dbReference>